<comment type="subcellular location">
    <subcellularLocation>
        <location evidence="6">Cell membrane</location>
        <topology evidence="6">Peripheral membrane protein</topology>
    </subcellularLocation>
</comment>
<dbReference type="GO" id="GO:0033179">
    <property type="term" value="C:proton-transporting V-type ATPase, V0 domain"/>
    <property type="evidence" value="ECO:0007669"/>
    <property type="project" value="InterPro"/>
</dbReference>
<dbReference type="AlphaFoldDB" id="A0A2V2N7Z2"/>
<gene>
    <name evidence="6" type="primary">atpC</name>
    <name evidence="7" type="ORF">DLD82_12310</name>
</gene>
<dbReference type="GO" id="GO:0042777">
    <property type="term" value="P:proton motive force-driven plasma membrane ATP synthesis"/>
    <property type="evidence" value="ECO:0007669"/>
    <property type="project" value="UniProtKB-UniRule"/>
</dbReference>
<dbReference type="EMBL" id="QGMZ01000027">
    <property type="protein sequence ID" value="PWR72367.1"/>
    <property type="molecule type" value="Genomic_DNA"/>
</dbReference>
<dbReference type="GO" id="GO:0046933">
    <property type="term" value="F:proton-transporting ATP synthase activity, rotational mechanism"/>
    <property type="evidence" value="ECO:0007669"/>
    <property type="project" value="UniProtKB-UniRule"/>
</dbReference>
<comment type="similarity">
    <text evidence="1 6">Belongs to the V-ATPase V0D/AC39 subunit family.</text>
</comment>
<evidence type="ECO:0000256" key="3">
    <source>
        <dbReference type="ARBA" id="ARBA00022781"/>
    </source>
</evidence>
<evidence type="ECO:0000313" key="8">
    <source>
        <dbReference type="Proteomes" id="UP000245934"/>
    </source>
</evidence>
<dbReference type="InterPro" id="IPR050873">
    <property type="entry name" value="V-ATPase_V0D/AC39_subunit"/>
</dbReference>
<evidence type="ECO:0000256" key="1">
    <source>
        <dbReference type="ARBA" id="ARBA00006709"/>
    </source>
</evidence>
<dbReference type="PANTHER" id="PTHR38682">
    <property type="entry name" value="V-TYPE ATP SYNTHASE SUBUNIT C"/>
    <property type="match status" value="1"/>
</dbReference>
<keyword evidence="2 6" id="KW-0813">Transport</keyword>
<keyword evidence="6" id="KW-1003">Cell membrane</keyword>
<comment type="subunit">
    <text evidence="6">Has multiple subunits with at least A(3), B(3), C, D, E, F, H, I and proteolipid K(x).</text>
</comment>
<sequence length="353" mass="40308">MGVLMDNGYVNARVKGMYSRLLDKGSLSNLILKPDISSLITALEDTPYREDLERALVLKPGLSGIEEALRQNFVRTIQKIKGFLEGEKSERYIAIFSSRWDIHNLKTILRGKRIYVPSGQIRENLIPAGEFDEALLSELLKQPDIRSVIDLLATFDVSYAAPLTEVFPEYTEKSDLIILENALDRFYYERVIGLVQGKSTEEQIIRQLVQTEIDLINLKSILMMVRDDIDPDDGERILLEGGRVFNLKKLRVMLKLGSVAGVIESLEGTPYRFLEDLRSTEGDNLKISAYQHLLDEYMIRHAVRLYRGDPLSVTVVIGFLWAKYTEIMNLRIIARCKNALISPEEMEAEMVYV</sequence>
<comment type="function">
    <text evidence="6">Component of the A-type ATP synthase that produces ATP from ADP in the presence of a proton gradient across the membrane.</text>
</comment>
<proteinExistence type="inferred from homology"/>
<keyword evidence="6" id="KW-0472">Membrane</keyword>
<comment type="caution">
    <text evidence="7">The sequence shown here is derived from an EMBL/GenBank/DDBJ whole genome shotgun (WGS) entry which is preliminary data.</text>
</comment>
<dbReference type="Proteomes" id="UP000245934">
    <property type="component" value="Unassembled WGS sequence"/>
</dbReference>
<evidence type="ECO:0000313" key="7">
    <source>
        <dbReference type="EMBL" id="PWR72367.1"/>
    </source>
</evidence>
<dbReference type="HAMAP" id="MF_00314">
    <property type="entry name" value="ATP_synth_C_arch"/>
    <property type="match status" value="1"/>
</dbReference>
<dbReference type="InterPro" id="IPR036079">
    <property type="entry name" value="ATPase_csu/dsu_sf"/>
</dbReference>
<dbReference type="InterPro" id="IPR035067">
    <property type="entry name" value="V-type_ATPase_csu/dsu"/>
</dbReference>
<dbReference type="SUPFAM" id="SSF103486">
    <property type="entry name" value="V-type ATP synthase subunit C"/>
    <property type="match status" value="1"/>
</dbReference>
<keyword evidence="5 6" id="KW-0066">ATP synthesis</keyword>
<evidence type="ECO:0000256" key="5">
    <source>
        <dbReference type="ARBA" id="ARBA00023310"/>
    </source>
</evidence>
<dbReference type="InterPro" id="IPR044911">
    <property type="entry name" value="V-type_ATPase_csu/dsu_dom_3"/>
</dbReference>
<dbReference type="GO" id="GO:0005886">
    <property type="term" value="C:plasma membrane"/>
    <property type="evidence" value="ECO:0007669"/>
    <property type="project" value="UniProtKB-SubCell"/>
</dbReference>
<dbReference type="Gene3D" id="1.10.132.50">
    <property type="entry name" value="ATP synthase (C/AC39) subunit, domain 3"/>
    <property type="match status" value="1"/>
</dbReference>
<reference evidence="7 8" key="1">
    <citation type="submission" date="2018-05" db="EMBL/GenBank/DDBJ databases">
        <title>Draft genome of Methanospirillum stamsii Pt1.</title>
        <authorList>
            <person name="Dueholm M.S."/>
            <person name="Nielsen P.H."/>
            <person name="Bakmann L.F."/>
            <person name="Otzen D.E."/>
        </authorList>
    </citation>
    <scope>NUCLEOTIDE SEQUENCE [LARGE SCALE GENOMIC DNA]</scope>
    <source>
        <strain evidence="7 8">Pt1</strain>
    </source>
</reference>
<dbReference type="InterPro" id="IPR014272">
    <property type="entry name" value="ATPase_V0-cplx_csu"/>
</dbReference>
<keyword evidence="4 6" id="KW-0406">Ion transport</keyword>
<dbReference type="GO" id="GO:0046961">
    <property type="term" value="F:proton-transporting ATPase activity, rotational mechanism"/>
    <property type="evidence" value="ECO:0007669"/>
    <property type="project" value="InterPro"/>
</dbReference>
<accession>A0A2V2N7Z2</accession>
<evidence type="ECO:0000256" key="4">
    <source>
        <dbReference type="ARBA" id="ARBA00023065"/>
    </source>
</evidence>
<keyword evidence="8" id="KW-1185">Reference proteome</keyword>
<dbReference type="GO" id="GO:0005524">
    <property type="term" value="F:ATP binding"/>
    <property type="evidence" value="ECO:0007669"/>
    <property type="project" value="UniProtKB-UniRule"/>
</dbReference>
<evidence type="ECO:0000256" key="6">
    <source>
        <dbReference type="HAMAP-Rule" id="MF_00314"/>
    </source>
</evidence>
<dbReference type="Pfam" id="PF01992">
    <property type="entry name" value="vATP-synt_AC39"/>
    <property type="match status" value="1"/>
</dbReference>
<dbReference type="InterPro" id="IPR002843">
    <property type="entry name" value="ATPase_V0-cplx_csu/dsu"/>
</dbReference>
<keyword evidence="3 6" id="KW-0375">Hydrogen ion transport</keyword>
<name>A0A2V2N7Z2_9EURY</name>
<dbReference type="PANTHER" id="PTHR38682:SF1">
    <property type="entry name" value="V-TYPE ATP SYNTHASE SUBUNIT C"/>
    <property type="match status" value="1"/>
</dbReference>
<dbReference type="Gene3D" id="1.20.1690.10">
    <property type="entry name" value="V-type ATP synthase subunit C domain"/>
    <property type="match status" value="2"/>
</dbReference>
<organism evidence="7 8">
    <name type="scientific">Methanospirillum stamsii</name>
    <dbReference type="NCBI Taxonomy" id="1277351"/>
    <lineage>
        <taxon>Archaea</taxon>
        <taxon>Methanobacteriati</taxon>
        <taxon>Methanobacteriota</taxon>
        <taxon>Stenosarchaea group</taxon>
        <taxon>Methanomicrobia</taxon>
        <taxon>Methanomicrobiales</taxon>
        <taxon>Methanospirillaceae</taxon>
        <taxon>Methanospirillum</taxon>
    </lineage>
</organism>
<protein>
    <recommendedName>
        <fullName evidence="6">A-type ATP synthase subunit C</fullName>
    </recommendedName>
</protein>
<evidence type="ECO:0000256" key="2">
    <source>
        <dbReference type="ARBA" id="ARBA00022448"/>
    </source>
</evidence>